<name>A0A852SBL8_9MICO</name>
<dbReference type="Proteomes" id="UP000549913">
    <property type="component" value="Unassembled WGS sequence"/>
</dbReference>
<protein>
    <submittedName>
        <fullName evidence="3">Pimeloyl-ACP methyl ester carboxylesterase</fullName>
    </submittedName>
</protein>
<dbReference type="EMBL" id="JACCBM010000001">
    <property type="protein sequence ID" value="NYD69796.1"/>
    <property type="molecule type" value="Genomic_DNA"/>
</dbReference>
<dbReference type="InterPro" id="IPR000073">
    <property type="entry name" value="AB_hydrolase_1"/>
</dbReference>
<evidence type="ECO:0000313" key="3">
    <source>
        <dbReference type="EMBL" id="NYD69796.1"/>
    </source>
</evidence>
<feature type="compositionally biased region" description="Gly residues" evidence="1">
    <location>
        <begin position="287"/>
        <end position="307"/>
    </location>
</feature>
<gene>
    <name evidence="3" type="ORF">BJ984_000954</name>
</gene>
<evidence type="ECO:0000259" key="2">
    <source>
        <dbReference type="Pfam" id="PF12697"/>
    </source>
</evidence>
<reference evidence="3 4" key="1">
    <citation type="submission" date="2020-07" db="EMBL/GenBank/DDBJ databases">
        <title>Sequencing the genomes of 1000 actinobacteria strains.</title>
        <authorList>
            <person name="Klenk H.-P."/>
        </authorList>
    </citation>
    <scope>NUCLEOTIDE SEQUENCE [LARGE SCALE GENOMIC DNA]</scope>
    <source>
        <strain evidence="3 4">DSM 26474</strain>
    </source>
</reference>
<feature type="domain" description="AB hydrolase-1" evidence="2">
    <location>
        <begin position="42"/>
        <end position="274"/>
    </location>
</feature>
<keyword evidence="4" id="KW-1185">Reference proteome</keyword>
<dbReference type="RefSeq" id="WP_179547056.1">
    <property type="nucleotide sequence ID" value="NZ_BSEW01000001.1"/>
</dbReference>
<dbReference type="Gene3D" id="3.40.50.1820">
    <property type="entry name" value="alpha/beta hydrolase"/>
    <property type="match status" value="1"/>
</dbReference>
<dbReference type="SUPFAM" id="SSF53474">
    <property type="entry name" value="alpha/beta-Hydrolases"/>
    <property type="match status" value="1"/>
</dbReference>
<feature type="region of interest" description="Disordered" evidence="1">
    <location>
        <begin position="284"/>
        <end position="307"/>
    </location>
</feature>
<comment type="caution">
    <text evidence="3">The sequence shown here is derived from an EMBL/GenBank/DDBJ whole genome shotgun (WGS) entry which is preliminary data.</text>
</comment>
<proteinExistence type="predicted"/>
<accession>A0A852SBL8</accession>
<dbReference type="Pfam" id="PF12697">
    <property type="entry name" value="Abhydrolase_6"/>
    <property type="match status" value="1"/>
</dbReference>
<evidence type="ECO:0000256" key="1">
    <source>
        <dbReference type="SAM" id="MobiDB-lite"/>
    </source>
</evidence>
<dbReference type="GO" id="GO:0003824">
    <property type="term" value="F:catalytic activity"/>
    <property type="evidence" value="ECO:0007669"/>
    <property type="project" value="UniProtKB-ARBA"/>
</dbReference>
<sequence>MSTSLTPNDCLRAQLVPTRLGRLHVRTTGPAAGPLTVLWSSMFVDSSTWFRMLPLLQRAHPTRAFALIDPPGLGRSDALTRATDIRGAADAARDALAVLNPDGRPVDWLGNAFGGHVGYELAADPGLLRSFVAVSAPVEPISVELRQRINLLAPVLRLIGPVGPVRAAVLDAMLTDASAADPGIRSTVLESLGRPERRSMGLALRSFILNRVDVSALLPRLTVPSLFVASDDRGDWSPADAERSAAAAGPIARSVTIAGARTLVPLEQPAALARVVGDFWAEVEAGSDGGGGRGRGSSGGGASAGAS</sequence>
<evidence type="ECO:0000313" key="4">
    <source>
        <dbReference type="Proteomes" id="UP000549913"/>
    </source>
</evidence>
<organism evidence="3 4">
    <name type="scientific">Herbiconiux flava</name>
    <dbReference type="NCBI Taxonomy" id="881268"/>
    <lineage>
        <taxon>Bacteria</taxon>
        <taxon>Bacillati</taxon>
        <taxon>Actinomycetota</taxon>
        <taxon>Actinomycetes</taxon>
        <taxon>Micrococcales</taxon>
        <taxon>Microbacteriaceae</taxon>
        <taxon>Herbiconiux</taxon>
    </lineage>
</organism>
<dbReference type="AlphaFoldDB" id="A0A852SBL8"/>
<dbReference type="InterPro" id="IPR029058">
    <property type="entry name" value="AB_hydrolase_fold"/>
</dbReference>